<dbReference type="RefSeq" id="WP_135462765.1">
    <property type="nucleotide sequence ID" value="NZ_SRLC01000001.1"/>
</dbReference>
<protein>
    <submittedName>
        <fullName evidence="1">Uncharacterized protein</fullName>
    </submittedName>
</protein>
<dbReference type="AlphaFoldDB" id="A0A4Z0Q6W4"/>
<reference evidence="1 2" key="1">
    <citation type="submission" date="2019-04" db="EMBL/GenBank/DDBJ databases">
        <authorList>
            <person name="Feng G."/>
            <person name="Zhang J."/>
            <person name="Zhu H."/>
        </authorList>
    </citation>
    <scope>NUCLEOTIDE SEQUENCE [LARGE SCALE GENOMIC DNA]</scope>
    <source>
        <strain evidence="1 2">JCM 31653</strain>
    </source>
</reference>
<comment type="caution">
    <text evidence="1">The sequence shown here is derived from an EMBL/GenBank/DDBJ whole genome shotgun (WGS) entry which is preliminary data.</text>
</comment>
<dbReference type="PROSITE" id="PS51257">
    <property type="entry name" value="PROKAR_LIPOPROTEIN"/>
    <property type="match status" value="1"/>
</dbReference>
<evidence type="ECO:0000313" key="1">
    <source>
        <dbReference type="EMBL" id="TGE25186.1"/>
    </source>
</evidence>
<keyword evidence="2" id="KW-1185">Reference proteome</keyword>
<evidence type="ECO:0000313" key="2">
    <source>
        <dbReference type="Proteomes" id="UP000297549"/>
    </source>
</evidence>
<accession>A0A4Z0Q6W4</accession>
<dbReference type="Proteomes" id="UP000297549">
    <property type="component" value="Unassembled WGS sequence"/>
</dbReference>
<name>A0A4Z0Q6W4_9BACT</name>
<sequence length="194" mass="22546">MKPGLNFLKNQRMNDFSKHAVVLFVFIACALICTSVKAKSFNLKYHADIISLLAEIKSNSESINAEIKGWKGGNANADVAEAKELYRVFKTKDDALIERYKVIIQDWRKAAKENINIDKEMSELQKSYNNLVDFYNKNYKKYNDNPRFSVSTELVNIVFETGKKVWDFVKDVNQTKKNMWKEQTDKQKVKAWSV</sequence>
<organism evidence="1 2">
    <name type="scientific">Hymenobacter aquaticus</name>
    <dbReference type="NCBI Taxonomy" id="1867101"/>
    <lineage>
        <taxon>Bacteria</taxon>
        <taxon>Pseudomonadati</taxon>
        <taxon>Bacteroidota</taxon>
        <taxon>Cytophagia</taxon>
        <taxon>Cytophagales</taxon>
        <taxon>Hymenobacteraceae</taxon>
        <taxon>Hymenobacter</taxon>
    </lineage>
</organism>
<gene>
    <name evidence="1" type="ORF">E5K00_08315</name>
</gene>
<dbReference type="EMBL" id="SRLC01000001">
    <property type="protein sequence ID" value="TGE25186.1"/>
    <property type="molecule type" value="Genomic_DNA"/>
</dbReference>
<proteinExistence type="predicted"/>